<organism evidence="1 2">
    <name type="scientific">Trifolium medium</name>
    <dbReference type="NCBI Taxonomy" id="97028"/>
    <lineage>
        <taxon>Eukaryota</taxon>
        <taxon>Viridiplantae</taxon>
        <taxon>Streptophyta</taxon>
        <taxon>Embryophyta</taxon>
        <taxon>Tracheophyta</taxon>
        <taxon>Spermatophyta</taxon>
        <taxon>Magnoliopsida</taxon>
        <taxon>eudicotyledons</taxon>
        <taxon>Gunneridae</taxon>
        <taxon>Pentapetalae</taxon>
        <taxon>rosids</taxon>
        <taxon>fabids</taxon>
        <taxon>Fabales</taxon>
        <taxon>Fabaceae</taxon>
        <taxon>Papilionoideae</taxon>
        <taxon>50 kb inversion clade</taxon>
        <taxon>NPAAA clade</taxon>
        <taxon>Hologalegina</taxon>
        <taxon>IRL clade</taxon>
        <taxon>Trifolieae</taxon>
        <taxon>Trifolium</taxon>
    </lineage>
</organism>
<sequence length="233" mass="25964">MPGNEAVDRVHNFFGQENLSQGQYHSQAVDGNWPGLSNNIWVGSQRSSGVPFISNLKNFNQQQSDSEQGHISSPHLRHSLNLSQSNLRPESGRNQLPNHLAAVSGYMQGQQVFQTRHNGANNLGVDTESDWHSLSRGVPVLESQGSSGLELYKKNLARNDAGESPVNFDFFGGQQQVSGHQNGMLQTLPRQHSGINEMHLLQQQAILNQMQELQRQQQFHQLEAKQHNSMTPA</sequence>
<evidence type="ECO:0000313" key="1">
    <source>
        <dbReference type="EMBL" id="MCH88670.1"/>
    </source>
</evidence>
<protein>
    <submittedName>
        <fullName evidence="1">Uncharacterized protein</fullName>
    </submittedName>
</protein>
<dbReference type="EMBL" id="LXQA010014621">
    <property type="protein sequence ID" value="MCH88670.1"/>
    <property type="molecule type" value="Genomic_DNA"/>
</dbReference>
<dbReference type="AlphaFoldDB" id="A0A392MME4"/>
<keyword evidence="2" id="KW-1185">Reference proteome</keyword>
<accession>A0A392MME4</accession>
<gene>
    <name evidence="1" type="ORF">A2U01_0009561</name>
</gene>
<dbReference type="PANTHER" id="PTHR31267">
    <property type="entry name" value="DENTIN SIALOPHOSPHOPROTEIN-LIKE PROTEIN"/>
    <property type="match status" value="1"/>
</dbReference>
<feature type="non-terminal residue" evidence="1">
    <location>
        <position position="233"/>
    </location>
</feature>
<evidence type="ECO:0000313" key="2">
    <source>
        <dbReference type="Proteomes" id="UP000265520"/>
    </source>
</evidence>
<proteinExistence type="predicted"/>
<comment type="caution">
    <text evidence="1">The sequence shown here is derived from an EMBL/GenBank/DDBJ whole genome shotgun (WGS) entry which is preliminary data.</text>
</comment>
<dbReference type="PANTHER" id="PTHR31267:SF7">
    <property type="entry name" value="DENTIN SIALOPHOSPHOPROTEIN-LIKE PROTEIN"/>
    <property type="match status" value="1"/>
</dbReference>
<reference evidence="1 2" key="1">
    <citation type="journal article" date="2018" name="Front. Plant Sci.">
        <title>Red Clover (Trifolium pratense) and Zigzag Clover (T. medium) - A Picture of Genomic Similarities and Differences.</title>
        <authorList>
            <person name="Dluhosova J."/>
            <person name="Istvanek J."/>
            <person name="Nedelnik J."/>
            <person name="Repkova J."/>
        </authorList>
    </citation>
    <scope>NUCLEOTIDE SEQUENCE [LARGE SCALE GENOMIC DNA]</scope>
    <source>
        <strain evidence="2">cv. 10/8</strain>
        <tissue evidence="1">Leaf</tissue>
    </source>
</reference>
<name>A0A392MME4_9FABA</name>
<dbReference type="Proteomes" id="UP000265520">
    <property type="component" value="Unassembled WGS sequence"/>
</dbReference>